<gene>
    <name evidence="3" type="ORF">DXU93_13505</name>
</gene>
<keyword evidence="4" id="KW-1185">Reference proteome</keyword>
<dbReference type="Proteomes" id="UP000257127">
    <property type="component" value="Unassembled WGS sequence"/>
</dbReference>
<dbReference type="RefSeq" id="WP_116881834.1">
    <property type="nucleotide sequence ID" value="NZ_QURB01000009.1"/>
</dbReference>
<evidence type="ECO:0000256" key="1">
    <source>
        <dbReference type="PROSITE-ProRule" id="PRU00339"/>
    </source>
</evidence>
<feature type="region of interest" description="Disordered" evidence="2">
    <location>
        <begin position="270"/>
        <end position="353"/>
    </location>
</feature>
<protein>
    <submittedName>
        <fullName evidence="3">Uncharacterized protein</fullName>
    </submittedName>
</protein>
<evidence type="ECO:0000313" key="3">
    <source>
        <dbReference type="EMBL" id="RFC53442.1"/>
    </source>
</evidence>
<evidence type="ECO:0000256" key="2">
    <source>
        <dbReference type="SAM" id="MobiDB-lite"/>
    </source>
</evidence>
<dbReference type="AlphaFoldDB" id="A0A3E1EV97"/>
<dbReference type="OrthoDB" id="594666at2"/>
<organism evidence="3 4">
    <name type="scientific">Brumimicrobium aurantiacum</name>
    <dbReference type="NCBI Taxonomy" id="1737063"/>
    <lineage>
        <taxon>Bacteria</taxon>
        <taxon>Pseudomonadati</taxon>
        <taxon>Bacteroidota</taxon>
        <taxon>Flavobacteriia</taxon>
        <taxon>Flavobacteriales</taxon>
        <taxon>Crocinitomicaceae</taxon>
        <taxon>Brumimicrobium</taxon>
    </lineage>
</organism>
<proteinExistence type="predicted"/>
<dbReference type="PROSITE" id="PS50005">
    <property type="entry name" value="TPR"/>
    <property type="match status" value="1"/>
</dbReference>
<accession>A0A3E1EV97</accession>
<feature type="repeat" description="TPR" evidence="1">
    <location>
        <begin position="375"/>
        <end position="408"/>
    </location>
</feature>
<sequence>MLNFEEISQRIQNPSSIQIEDLDSLKELAKRYPYTSVFSQLYLKGLAMHNTIQFEVELKNHAYKIPDRTQLFLLVNSVEKEELESYEETTVQTEAPENDEESDQITSGVAEKEVSESEELGDSDSKNEDDHLELIDASTDESDSEKELIEEHEAETDSVNSDTQMDEVSELEAQNDELQKDISESAEDEESEPTSSSSDIETKKELESNPLRNINDLEKDILAHAVSSSIFIEVDEYEGETYQFEKLKKLDGTTEEQDTSVDVEFELPLVESDDEAEIEEEEIEVDETIKTTTENEEKRSFTSWMGGYLQEDEPKGKTSVKKADESVDLAINEENTPQKANEKEKNKEILSQEKRKSEFFSPVKKARESLDESRLPVSETLAKIYVAQGNFPKAIEAYEKLLLKFPEKKSFFALQIETLKRKLN</sequence>
<reference evidence="3 4" key="1">
    <citation type="submission" date="2018-08" db="EMBL/GenBank/DDBJ databases">
        <title>The draft genome squence of Brumimicrobium sp. N62.</title>
        <authorList>
            <person name="Du Z.-J."/>
            <person name="Luo H.-R."/>
        </authorList>
    </citation>
    <scope>NUCLEOTIDE SEQUENCE [LARGE SCALE GENOMIC DNA]</scope>
    <source>
        <strain evidence="3 4">N62</strain>
    </source>
</reference>
<feature type="compositionally biased region" description="Basic and acidic residues" evidence="2">
    <location>
        <begin position="312"/>
        <end position="325"/>
    </location>
</feature>
<keyword evidence="1" id="KW-0802">TPR repeat</keyword>
<feature type="compositionally biased region" description="Basic and acidic residues" evidence="2">
    <location>
        <begin position="287"/>
        <end position="300"/>
    </location>
</feature>
<comment type="caution">
    <text evidence="3">The sequence shown here is derived from an EMBL/GenBank/DDBJ whole genome shotgun (WGS) entry which is preliminary data.</text>
</comment>
<feature type="compositionally biased region" description="Basic and acidic residues" evidence="2">
    <location>
        <begin position="123"/>
        <end position="134"/>
    </location>
</feature>
<name>A0A3E1EV97_9FLAO</name>
<feature type="compositionally biased region" description="Basic and acidic residues" evidence="2">
    <location>
        <begin position="340"/>
        <end position="353"/>
    </location>
</feature>
<feature type="region of interest" description="Disordered" evidence="2">
    <location>
        <begin position="85"/>
        <end position="212"/>
    </location>
</feature>
<dbReference type="InterPro" id="IPR019734">
    <property type="entry name" value="TPR_rpt"/>
</dbReference>
<feature type="compositionally biased region" description="Acidic residues" evidence="2">
    <location>
        <begin position="164"/>
        <end position="175"/>
    </location>
</feature>
<evidence type="ECO:0000313" key="4">
    <source>
        <dbReference type="Proteomes" id="UP000257127"/>
    </source>
</evidence>
<feature type="compositionally biased region" description="Acidic residues" evidence="2">
    <location>
        <begin position="270"/>
        <end position="286"/>
    </location>
</feature>
<dbReference type="EMBL" id="QURB01000009">
    <property type="protein sequence ID" value="RFC53442.1"/>
    <property type="molecule type" value="Genomic_DNA"/>
</dbReference>